<dbReference type="OrthoDB" id="3237545at2"/>
<keyword evidence="2" id="KW-1185">Reference proteome</keyword>
<proteinExistence type="predicted"/>
<dbReference type="EMBL" id="VFMN01000001">
    <property type="protein sequence ID" value="TQJ10894.1"/>
    <property type="molecule type" value="Genomic_DNA"/>
</dbReference>
<dbReference type="Gene3D" id="3.40.50.300">
    <property type="entry name" value="P-loop containing nucleotide triphosphate hydrolases"/>
    <property type="match status" value="1"/>
</dbReference>
<dbReference type="AlphaFoldDB" id="A0A542E6F6"/>
<keyword evidence="1" id="KW-0808">Transferase</keyword>
<dbReference type="RefSeq" id="WP_141850050.1">
    <property type="nucleotide sequence ID" value="NZ_BAAAPR010000019.1"/>
</dbReference>
<reference evidence="1 2" key="1">
    <citation type="submission" date="2019-06" db="EMBL/GenBank/DDBJ databases">
        <title>Sequencing the genomes of 1000 actinobacteria strains.</title>
        <authorList>
            <person name="Klenk H.-P."/>
        </authorList>
    </citation>
    <scope>NUCLEOTIDE SEQUENCE [LARGE SCALE GENOMIC DNA]</scope>
    <source>
        <strain evidence="1 2">DSM 18607</strain>
    </source>
</reference>
<organism evidence="1 2">
    <name type="scientific">Lapillicoccus jejuensis</name>
    <dbReference type="NCBI Taxonomy" id="402171"/>
    <lineage>
        <taxon>Bacteria</taxon>
        <taxon>Bacillati</taxon>
        <taxon>Actinomycetota</taxon>
        <taxon>Actinomycetes</taxon>
        <taxon>Micrococcales</taxon>
        <taxon>Intrasporangiaceae</taxon>
        <taxon>Lapillicoccus</taxon>
    </lineage>
</organism>
<protein>
    <submittedName>
        <fullName evidence="1">Uridine kinase</fullName>
    </submittedName>
</protein>
<keyword evidence="1" id="KW-0418">Kinase</keyword>
<dbReference type="GO" id="GO:0016301">
    <property type="term" value="F:kinase activity"/>
    <property type="evidence" value="ECO:0007669"/>
    <property type="project" value="UniProtKB-KW"/>
</dbReference>
<evidence type="ECO:0000313" key="1">
    <source>
        <dbReference type="EMBL" id="TQJ10894.1"/>
    </source>
</evidence>
<gene>
    <name evidence="1" type="ORF">FB458_4037</name>
</gene>
<accession>A0A542E6F6</accession>
<dbReference type="InterPro" id="IPR027417">
    <property type="entry name" value="P-loop_NTPase"/>
</dbReference>
<dbReference type="Proteomes" id="UP000317893">
    <property type="component" value="Unassembled WGS sequence"/>
</dbReference>
<dbReference type="SUPFAM" id="SSF52540">
    <property type="entry name" value="P-loop containing nucleoside triphosphate hydrolases"/>
    <property type="match status" value="1"/>
</dbReference>
<sequence>MTSTPTDDRAVDVVVGLAGRATPRCGDVLVVAVDGPSGAGKTRLARAVGRRLGARVVHMDDVYPGWDGLADAVPLVVEGLLEPLARGEDAAYRRWDWVHDRWATRRRDVRWVPRLVLEGVGSSVGAAGAFAALRVWVEAPRAVRFERGIARDGEAYRPHWERWARQEAALFAGDGTRSRADVVVDTTGAHRVPR</sequence>
<name>A0A542E6F6_9MICO</name>
<evidence type="ECO:0000313" key="2">
    <source>
        <dbReference type="Proteomes" id="UP000317893"/>
    </source>
</evidence>
<comment type="caution">
    <text evidence="1">The sequence shown here is derived from an EMBL/GenBank/DDBJ whole genome shotgun (WGS) entry which is preliminary data.</text>
</comment>